<organism evidence="3 4">
    <name type="scientific">Sorangium cellulosum</name>
    <name type="common">Polyangium cellulosum</name>
    <dbReference type="NCBI Taxonomy" id="56"/>
    <lineage>
        <taxon>Bacteria</taxon>
        <taxon>Pseudomonadati</taxon>
        <taxon>Myxococcota</taxon>
        <taxon>Polyangia</taxon>
        <taxon>Polyangiales</taxon>
        <taxon>Polyangiaceae</taxon>
        <taxon>Sorangium</taxon>
    </lineage>
</organism>
<feature type="transmembrane region" description="Helical" evidence="2">
    <location>
        <begin position="415"/>
        <end position="434"/>
    </location>
</feature>
<feature type="region of interest" description="Disordered" evidence="1">
    <location>
        <begin position="192"/>
        <end position="218"/>
    </location>
</feature>
<evidence type="ECO:0000256" key="1">
    <source>
        <dbReference type="SAM" id="MobiDB-lite"/>
    </source>
</evidence>
<evidence type="ECO:0000256" key="2">
    <source>
        <dbReference type="SAM" id="Phobius"/>
    </source>
</evidence>
<dbReference type="OrthoDB" id="5491190at2"/>
<proteinExistence type="predicted"/>
<keyword evidence="2" id="KW-1133">Transmembrane helix</keyword>
<evidence type="ECO:0000313" key="3">
    <source>
        <dbReference type="EMBL" id="AUX46211.1"/>
    </source>
</evidence>
<gene>
    <name evidence="3" type="ORF">SOCE26_077160</name>
</gene>
<feature type="transmembrane region" description="Helical" evidence="2">
    <location>
        <begin position="289"/>
        <end position="307"/>
    </location>
</feature>
<accession>A0A2L0F3X8</accession>
<feature type="compositionally biased region" description="Basic and acidic residues" evidence="1">
    <location>
        <begin position="499"/>
        <end position="529"/>
    </location>
</feature>
<protein>
    <submittedName>
        <fullName evidence="3">Uncharacterized protein</fullName>
    </submittedName>
</protein>
<keyword evidence="2" id="KW-0812">Transmembrane</keyword>
<dbReference type="AlphaFoldDB" id="A0A2L0F3X8"/>
<dbReference type="EMBL" id="CP012673">
    <property type="protein sequence ID" value="AUX46211.1"/>
    <property type="molecule type" value="Genomic_DNA"/>
</dbReference>
<reference evidence="3 4" key="1">
    <citation type="submission" date="2015-09" db="EMBL/GenBank/DDBJ databases">
        <title>Sorangium comparison.</title>
        <authorList>
            <person name="Zaburannyi N."/>
            <person name="Bunk B."/>
            <person name="Overmann J."/>
            <person name="Mueller R."/>
        </authorList>
    </citation>
    <scope>NUCLEOTIDE SEQUENCE [LARGE SCALE GENOMIC DNA]</scope>
    <source>
        <strain evidence="3 4">So ce26</strain>
    </source>
</reference>
<name>A0A2L0F3X8_SORCE</name>
<feature type="compositionally biased region" description="Basic and acidic residues" evidence="1">
    <location>
        <begin position="192"/>
        <end position="206"/>
    </location>
</feature>
<dbReference type="Proteomes" id="UP000238348">
    <property type="component" value="Chromosome"/>
</dbReference>
<keyword evidence="2" id="KW-0472">Membrane</keyword>
<dbReference type="RefSeq" id="WP_159397702.1">
    <property type="nucleotide sequence ID" value="NZ_CP012673.1"/>
</dbReference>
<sequence length="678" mass="70669">MPPRIARRPGPALLPLLAVLVSIALARPARAWVEVHVAGDDVRLAIDRAGVARVEHKVTLKVSGGPLRALDIQGVDPDAQLEPGSYAVPLKAAEASSLASATPVAMELLPPDGRPREDGSRPLPSLRARIDGKGLSRGVFVLFFRYRTDLMKRGLIAQDGPSARVSWAGPLWDDGYDAARLIVELPAAPDAPRVDEARVDEARTDEAGEASADGALAPPTTLSTLRRALDRDELELLRPYAPKGDPLRWAIRADARAFQPASAAAPPGADALGRLADAAASSRDRGRTLYLAAGALLFALYSALVALKAREHERLARAAGVAPRPLVPIPLAPRAALAGLALVAGVALQLLLKDGTAGAALVAAATALAAHRTPRTERAGGALRRPGKWLPVAEAEAFREPPRVRGVYLDVSTRAGKALFAALLAALGAGVYAAHGASPYHAHLLALDATALLAIFCTGRLAELPPDPAAGPVAFLRDVARRVRRVHERSAKSAGRGKATADAERRASKAPADAERRASKAPADAERRASKAPATPELRIVGRLRLPEGSPDADELRLGLAPRAALPGFVSIEVGVVYAPGAGGAIALPEILLRVAPGSPCERAVERLARSGRSSRGRRPTERVLAFTPRLPTARMTAAIAAALVRAVSAAPAGETPQKPQRSAAAPRNGKKAVSAAA</sequence>
<feature type="region of interest" description="Disordered" evidence="1">
    <location>
        <begin position="487"/>
        <end position="541"/>
    </location>
</feature>
<feature type="region of interest" description="Disordered" evidence="1">
    <location>
        <begin position="651"/>
        <end position="678"/>
    </location>
</feature>
<evidence type="ECO:0000313" key="4">
    <source>
        <dbReference type="Proteomes" id="UP000238348"/>
    </source>
</evidence>